<accession>A0A266NG72</accession>
<sequence length="94" mass="10286">MNRLGLSRIRLSSLHLQQGLFASLALLVTLIGGQQLVRFEHATQPVQTVLHQPAQQTQFSAIGSSAEVISGYALTAADETQIANTEVPQERWVF</sequence>
<dbReference type="EMBL" id="NQKI01000001">
    <property type="protein sequence ID" value="OZY61430.1"/>
    <property type="molecule type" value="Genomic_DNA"/>
</dbReference>
<evidence type="ECO:0000313" key="2">
    <source>
        <dbReference type="Proteomes" id="UP000215788"/>
    </source>
</evidence>
<proteinExistence type="predicted"/>
<dbReference type="OrthoDB" id="7028938at2"/>
<name>A0A266NG72_9PSED</name>
<dbReference type="RefSeq" id="WP_094991761.1">
    <property type="nucleotide sequence ID" value="NZ_NQKI01000001.1"/>
</dbReference>
<protein>
    <submittedName>
        <fullName evidence="1">Uncharacterized protein</fullName>
    </submittedName>
</protein>
<gene>
    <name evidence="1" type="ORF">CJF39_01075</name>
</gene>
<dbReference type="AlphaFoldDB" id="A0A266NG72"/>
<dbReference type="Proteomes" id="UP000215788">
    <property type="component" value="Unassembled WGS sequence"/>
</dbReference>
<comment type="caution">
    <text evidence="1">The sequence shown here is derived from an EMBL/GenBank/DDBJ whole genome shotgun (WGS) entry which is preliminary data.</text>
</comment>
<reference evidence="1 2" key="1">
    <citation type="submission" date="2017-08" db="EMBL/GenBank/DDBJ databases">
        <title>Genomic and metabolic characterisation of spoilage-associated Pseudomonas species.</title>
        <authorList>
            <person name="Stanborough T."/>
            <person name="Fegan N."/>
            <person name="Powell S.M."/>
            <person name="Singh T."/>
            <person name="Tamplin M.L."/>
            <person name="Chandry P.S."/>
        </authorList>
    </citation>
    <scope>NUCLEOTIDE SEQUENCE [LARGE SCALE GENOMIC DNA]</scope>
    <source>
        <strain evidence="1 2">L1802</strain>
    </source>
</reference>
<organism evidence="1 2">
    <name type="scientific">Pseudomonas lundensis</name>
    <dbReference type="NCBI Taxonomy" id="86185"/>
    <lineage>
        <taxon>Bacteria</taxon>
        <taxon>Pseudomonadati</taxon>
        <taxon>Pseudomonadota</taxon>
        <taxon>Gammaproteobacteria</taxon>
        <taxon>Pseudomonadales</taxon>
        <taxon>Pseudomonadaceae</taxon>
        <taxon>Pseudomonas</taxon>
    </lineage>
</organism>
<evidence type="ECO:0000313" key="1">
    <source>
        <dbReference type="EMBL" id="OZY61430.1"/>
    </source>
</evidence>